<dbReference type="Gene3D" id="3.40.50.1820">
    <property type="entry name" value="alpha/beta hydrolase"/>
    <property type="match status" value="1"/>
</dbReference>
<dbReference type="InterPro" id="IPR054518">
    <property type="entry name" value="ABHD16_N"/>
</dbReference>
<feature type="transmembrane region" description="Helical" evidence="1">
    <location>
        <begin position="74"/>
        <end position="96"/>
    </location>
</feature>
<feature type="transmembrane region" description="Helical" evidence="1">
    <location>
        <begin position="45"/>
        <end position="62"/>
    </location>
</feature>
<dbReference type="SUPFAM" id="SSF53474">
    <property type="entry name" value="alpha/beta-Hydrolases"/>
    <property type="match status" value="1"/>
</dbReference>
<protein>
    <submittedName>
        <fullName evidence="4">Phosphatidylserine lipase ABHD16A</fullName>
    </submittedName>
</protein>
<dbReference type="AlphaFoldDB" id="A0A6J2TGR8"/>
<gene>
    <name evidence="4" type="primary">LOC115624599</name>
</gene>
<keyword evidence="3" id="KW-1185">Reference proteome</keyword>
<evidence type="ECO:0000259" key="2">
    <source>
        <dbReference type="Pfam" id="PF22990"/>
    </source>
</evidence>
<keyword evidence="1" id="KW-1133">Transmembrane helix</keyword>
<proteinExistence type="predicted"/>
<dbReference type="OrthoDB" id="6412627at2759"/>
<dbReference type="Proteomes" id="UP000504634">
    <property type="component" value="Unplaced"/>
</dbReference>
<evidence type="ECO:0000313" key="3">
    <source>
        <dbReference type="Proteomes" id="UP000504634"/>
    </source>
</evidence>
<name>A0A6J2TGR8_DROLE</name>
<dbReference type="PANTHER" id="PTHR12277:SF72">
    <property type="entry name" value="BAT5L PROTEIN"/>
    <property type="match status" value="1"/>
</dbReference>
<feature type="domain" description="Phosphatidylserine Lipase ABHD16 N-terminal" evidence="2">
    <location>
        <begin position="1"/>
        <end position="130"/>
    </location>
</feature>
<dbReference type="RefSeq" id="XP_030375199.1">
    <property type="nucleotide sequence ID" value="XM_030519339.1"/>
</dbReference>
<organism evidence="3 4">
    <name type="scientific">Drosophila lebanonensis</name>
    <name type="common">Fruit fly</name>
    <name type="synonym">Scaptodrosophila lebanonensis</name>
    <dbReference type="NCBI Taxonomy" id="7225"/>
    <lineage>
        <taxon>Eukaryota</taxon>
        <taxon>Metazoa</taxon>
        <taxon>Ecdysozoa</taxon>
        <taxon>Arthropoda</taxon>
        <taxon>Hexapoda</taxon>
        <taxon>Insecta</taxon>
        <taxon>Pterygota</taxon>
        <taxon>Neoptera</taxon>
        <taxon>Endopterygota</taxon>
        <taxon>Diptera</taxon>
        <taxon>Brachycera</taxon>
        <taxon>Muscomorpha</taxon>
        <taxon>Ephydroidea</taxon>
        <taxon>Drosophilidae</taxon>
        <taxon>Scaptodrosophila</taxon>
    </lineage>
</organism>
<reference evidence="4" key="1">
    <citation type="submission" date="2025-08" db="UniProtKB">
        <authorList>
            <consortium name="RefSeq"/>
        </authorList>
    </citation>
    <scope>IDENTIFICATION</scope>
    <source>
        <strain evidence="4">11010-0011.00</strain>
        <tissue evidence="4">Whole body</tissue>
    </source>
</reference>
<evidence type="ECO:0000256" key="1">
    <source>
        <dbReference type="SAM" id="Phobius"/>
    </source>
</evidence>
<keyword evidence="1" id="KW-0812">Transmembrane</keyword>
<dbReference type="GO" id="GO:0052651">
    <property type="term" value="P:monoacylglycerol catabolic process"/>
    <property type="evidence" value="ECO:0007669"/>
    <property type="project" value="TreeGrafter"/>
</dbReference>
<dbReference type="GO" id="GO:0006660">
    <property type="term" value="P:phosphatidylserine catabolic process"/>
    <property type="evidence" value="ECO:0007669"/>
    <property type="project" value="TreeGrafter"/>
</dbReference>
<dbReference type="GO" id="GO:0004620">
    <property type="term" value="F:phospholipase activity"/>
    <property type="evidence" value="ECO:0007669"/>
    <property type="project" value="TreeGrafter"/>
</dbReference>
<dbReference type="PANTHER" id="PTHR12277">
    <property type="entry name" value="ALPHA/BETA HYDROLASE DOMAIN-CONTAINING PROTEIN"/>
    <property type="match status" value="1"/>
</dbReference>
<dbReference type="Pfam" id="PF22990">
    <property type="entry name" value="ABHD16_N"/>
    <property type="match status" value="1"/>
</dbReference>
<sequence length="523" mass="58648">MSILNYIFGPKLYMEYKGVPEPQRKMYEPGAAEKFGDQILSTLSVMWNISYYTSPLIITFLYRRGYFVAESMPTLAKITTSVGLIVMISLFMRGIGRLQSRAYSSMMKALEQAKANKTCGDADLRRFDFEFSAWPVDFDVGSTDDDKKKSLNVNSRRSGSLKIATLPCELAAYLAISTFGLSMMYPGSVKLLQKFMRPMLISGRAKLIEDDNGLRYKIKTIDSNEIDTVFVDNRNDNIGNGKTLVICSEGNAGFYEIGIMATPIALKYSVLGWNHPGFEGSTGKPYPEQDRNAIDAVVQFAIQQLGFAVEDIILYGWSIGGFSTLVAASNYAGVKGVILDATFDDVLYLAETRMPTSLSGIVKIAIRNYCNLNNSELAMKYHGPILLIRRTEDEIIAEDNRIETNRGNFLTLSVLKYRYPNIFRAAQIGKATNMLSKPLEVSNFTVAEEKLCMSRLITYASDQGKSFPMLIGEDYSEEVLNQMAMFLLRKHLRDFSSTHCSQLPGEFFSIPWDIPTEHGFVFT</sequence>
<evidence type="ECO:0000313" key="4">
    <source>
        <dbReference type="RefSeq" id="XP_030375199.1"/>
    </source>
</evidence>
<dbReference type="InterPro" id="IPR029058">
    <property type="entry name" value="AB_hydrolase_fold"/>
</dbReference>
<accession>A0A6J2TGR8</accession>
<dbReference type="GeneID" id="115624599"/>
<dbReference type="GO" id="GO:0012505">
    <property type="term" value="C:endomembrane system"/>
    <property type="evidence" value="ECO:0007669"/>
    <property type="project" value="TreeGrafter"/>
</dbReference>
<dbReference type="GO" id="GO:0047372">
    <property type="term" value="F:monoacylglycerol lipase activity"/>
    <property type="evidence" value="ECO:0007669"/>
    <property type="project" value="TreeGrafter"/>
</dbReference>
<keyword evidence="1" id="KW-0472">Membrane</keyword>